<dbReference type="GeneID" id="116193167"/>
<dbReference type="Proteomes" id="UP000233551">
    <property type="component" value="Unassembled WGS sequence"/>
</dbReference>
<gene>
    <name evidence="1" type="ORF">CDL15_Pgr011423</name>
    <name evidence="2" type="ORF">CRG98_020594</name>
</gene>
<evidence type="ECO:0008006" key="5">
    <source>
        <dbReference type="Google" id="ProtNLM"/>
    </source>
</evidence>
<comment type="caution">
    <text evidence="1">The sequence shown here is derived from an EMBL/GenBank/DDBJ whole genome shotgun (WGS) entry which is preliminary data.</text>
</comment>
<reference evidence="2 4" key="3">
    <citation type="submission" date="2017-11" db="EMBL/GenBank/DDBJ databases">
        <title>De-novo sequencing of pomegranate (Punica granatum L.) genome.</title>
        <authorList>
            <person name="Akparov Z."/>
            <person name="Amiraslanov A."/>
            <person name="Hajiyeva S."/>
            <person name="Abbasov M."/>
            <person name="Kaur K."/>
            <person name="Hamwieh A."/>
            <person name="Solovyev V."/>
            <person name="Salamov A."/>
            <person name="Braich B."/>
            <person name="Kosarev P."/>
            <person name="Mahmoud A."/>
            <person name="Hajiyev E."/>
            <person name="Babayeva S."/>
            <person name="Izzatullayeva V."/>
            <person name="Mammadov A."/>
            <person name="Mammadov A."/>
            <person name="Sharifova S."/>
            <person name="Ojaghi J."/>
            <person name="Eynullazada K."/>
            <person name="Bayramov B."/>
            <person name="Abdulazimova A."/>
            <person name="Shahmuradov I."/>
        </authorList>
    </citation>
    <scope>NUCLEOTIDE SEQUENCE [LARGE SCALE GENOMIC DNA]</scope>
    <source>
        <strain evidence="2">AG2017</strain>
        <strain evidence="4">cv. AG2017</strain>
        <tissue evidence="2">Leaf</tissue>
    </source>
</reference>
<dbReference type="Gene3D" id="3.10.280.10">
    <property type="entry name" value="Mitochondrial glycoprotein"/>
    <property type="match status" value="1"/>
</dbReference>
<protein>
    <recommendedName>
        <fullName evidence="5">Mitochondrial acidic protein MAM33</fullName>
    </recommendedName>
</protein>
<accession>A0A218WEP7</accession>
<dbReference type="PANTHER" id="PTHR10826">
    <property type="entry name" value="COMPLEMENT COMPONENT 1"/>
    <property type="match status" value="1"/>
</dbReference>
<reference evidence="3" key="1">
    <citation type="journal article" date="2017" name="Plant J.">
        <title>The pomegranate (Punica granatum L.) genome and the genomics of punicalagin biosynthesis.</title>
        <authorList>
            <person name="Qin G."/>
            <person name="Xu C."/>
            <person name="Ming R."/>
            <person name="Tang H."/>
            <person name="Guyot R."/>
            <person name="Kramer E.M."/>
            <person name="Hu Y."/>
            <person name="Yi X."/>
            <person name="Qi Y."/>
            <person name="Xu X."/>
            <person name="Gao Z."/>
            <person name="Pan H."/>
            <person name="Jian J."/>
            <person name="Tian Y."/>
            <person name="Yue Z."/>
            <person name="Xu Y."/>
        </authorList>
    </citation>
    <scope>NUCLEOTIDE SEQUENCE [LARGE SCALE GENOMIC DNA]</scope>
    <source>
        <strain evidence="3">cv. Dabenzi</strain>
    </source>
</reference>
<dbReference type="InterPro" id="IPR036561">
    <property type="entry name" value="MAM33_sf"/>
</dbReference>
<dbReference type="STRING" id="22663.A0A218WEP7"/>
<evidence type="ECO:0000313" key="3">
    <source>
        <dbReference type="Proteomes" id="UP000197138"/>
    </source>
</evidence>
<dbReference type="AlphaFoldDB" id="A0A218WEP7"/>
<name>A0A218WEP7_PUNGR</name>
<dbReference type="InterPro" id="IPR003428">
    <property type="entry name" value="MAM33"/>
</dbReference>
<dbReference type="FunFam" id="3.10.280.10:FF:000003">
    <property type="entry name" value="Mitochondrial glycoprotein"/>
    <property type="match status" value="1"/>
</dbReference>
<organism evidence="1 3">
    <name type="scientific">Punica granatum</name>
    <name type="common">Pomegranate</name>
    <dbReference type="NCBI Taxonomy" id="22663"/>
    <lineage>
        <taxon>Eukaryota</taxon>
        <taxon>Viridiplantae</taxon>
        <taxon>Streptophyta</taxon>
        <taxon>Embryophyta</taxon>
        <taxon>Tracheophyta</taxon>
        <taxon>Spermatophyta</taxon>
        <taxon>Magnoliopsida</taxon>
        <taxon>eudicotyledons</taxon>
        <taxon>Gunneridae</taxon>
        <taxon>Pentapetalae</taxon>
        <taxon>rosids</taxon>
        <taxon>malvids</taxon>
        <taxon>Myrtales</taxon>
        <taxon>Lythraceae</taxon>
        <taxon>Punica</taxon>
    </lineage>
</organism>
<dbReference type="GO" id="GO:0005759">
    <property type="term" value="C:mitochondrial matrix"/>
    <property type="evidence" value="ECO:0007669"/>
    <property type="project" value="InterPro"/>
</dbReference>
<dbReference type="SUPFAM" id="SSF54529">
    <property type="entry name" value="Mitochondrial glycoprotein MAM33-like"/>
    <property type="match status" value="1"/>
</dbReference>
<dbReference type="EMBL" id="PGOL01001331">
    <property type="protein sequence ID" value="PKI59026.1"/>
    <property type="molecule type" value="Genomic_DNA"/>
</dbReference>
<evidence type="ECO:0000313" key="4">
    <source>
        <dbReference type="Proteomes" id="UP000233551"/>
    </source>
</evidence>
<reference evidence="1" key="2">
    <citation type="submission" date="2017-06" db="EMBL/GenBank/DDBJ databases">
        <title>The pomegranate genome and the genomics of punicalagin biosynthesis.</title>
        <authorList>
            <person name="Xu C."/>
        </authorList>
    </citation>
    <scope>NUCLEOTIDE SEQUENCE [LARGE SCALE GENOMIC DNA]</scope>
    <source>
        <tissue evidence="1">Fresh leaf</tissue>
    </source>
</reference>
<dbReference type="OrthoDB" id="278212at2759"/>
<evidence type="ECO:0000313" key="2">
    <source>
        <dbReference type="EMBL" id="PKI59026.1"/>
    </source>
</evidence>
<keyword evidence="4" id="KW-1185">Reference proteome</keyword>
<dbReference type="EMBL" id="MTKT01004486">
    <property type="protein sequence ID" value="OWM71295.1"/>
    <property type="molecule type" value="Genomic_DNA"/>
</dbReference>
<dbReference type="PANTHER" id="PTHR10826:SF36">
    <property type="entry name" value="OS08G0439900 PROTEIN"/>
    <property type="match status" value="1"/>
</dbReference>
<dbReference type="Proteomes" id="UP000197138">
    <property type="component" value="Unassembled WGS sequence"/>
</dbReference>
<proteinExistence type="predicted"/>
<dbReference type="Pfam" id="PF02330">
    <property type="entry name" value="MAM33"/>
    <property type="match status" value="1"/>
</dbReference>
<evidence type="ECO:0000313" key="1">
    <source>
        <dbReference type="EMBL" id="OWM71295.1"/>
    </source>
</evidence>
<sequence length="251" mass="28415">MARLARSLRSLLSPSASSRPALLRAHPGLYSLSSRLAEKHASAPSPYVPQAAARTYISEMRKSAFEGNILRIIRNEIEYELELCPPAQPVNKYDSFIVDDRPGEQWISLKRKYGDNEDIAIEATMFDGAVPLSKAAVIESGDAMQLHITIFVTISKGEGGDVLEFVCSALPDSIEIRRLYTRSSKMPPQVYLGPQFKELDNKLQELLYDYLEERGVSDELAGFLHEYMRNKDKIELIRWMGTLKSFVEKKR</sequence>